<keyword evidence="7" id="KW-0325">Glycoprotein</keyword>
<keyword evidence="5 8" id="KW-0720">Serine protease</keyword>
<feature type="chain" id="PRO_5042580479" evidence="9">
    <location>
        <begin position="16"/>
        <end position="528"/>
    </location>
</feature>
<dbReference type="FunFam" id="3.40.50.200:FF:000007">
    <property type="entry name" value="Subtilisin-like serine protease"/>
    <property type="match status" value="1"/>
</dbReference>
<keyword evidence="3 9" id="KW-0732">Signal</keyword>
<dbReference type="CDD" id="cd04077">
    <property type="entry name" value="Peptidases_S8_PCSK9_ProteinaseK_like"/>
    <property type="match status" value="1"/>
</dbReference>
<dbReference type="EMBL" id="CAUWAG010000006">
    <property type="protein sequence ID" value="CAJ2504011.1"/>
    <property type="molecule type" value="Genomic_DNA"/>
</dbReference>
<evidence type="ECO:0000313" key="12">
    <source>
        <dbReference type="EMBL" id="CAJ2504011.1"/>
    </source>
</evidence>
<dbReference type="InterPro" id="IPR050131">
    <property type="entry name" value="Peptidase_S8_subtilisin-like"/>
</dbReference>
<evidence type="ECO:0000256" key="3">
    <source>
        <dbReference type="ARBA" id="ARBA00022729"/>
    </source>
</evidence>
<evidence type="ECO:0000256" key="6">
    <source>
        <dbReference type="ARBA" id="ARBA00023145"/>
    </source>
</evidence>
<dbReference type="InterPro" id="IPR036852">
    <property type="entry name" value="Peptidase_S8/S53_dom_sf"/>
</dbReference>
<evidence type="ECO:0000256" key="2">
    <source>
        <dbReference type="ARBA" id="ARBA00022670"/>
    </source>
</evidence>
<dbReference type="InterPro" id="IPR034193">
    <property type="entry name" value="PCSK9_ProteinaseK-like"/>
</dbReference>
<dbReference type="PANTHER" id="PTHR43806">
    <property type="entry name" value="PEPTIDASE S8"/>
    <property type="match status" value="1"/>
</dbReference>
<feature type="active site" description="Charge relay system" evidence="8">
    <location>
        <position position="220"/>
    </location>
</feature>
<reference evidence="12" key="1">
    <citation type="submission" date="2023-10" db="EMBL/GenBank/DDBJ databases">
        <authorList>
            <person name="Hackl T."/>
        </authorList>
    </citation>
    <scope>NUCLEOTIDE SEQUENCE</scope>
</reference>
<dbReference type="FunFam" id="3.30.70.80:FF:000006">
    <property type="entry name" value="Autophagic serine protease Alp2"/>
    <property type="match status" value="1"/>
</dbReference>
<evidence type="ECO:0000256" key="9">
    <source>
        <dbReference type="SAM" id="SignalP"/>
    </source>
</evidence>
<evidence type="ECO:0000256" key="5">
    <source>
        <dbReference type="ARBA" id="ARBA00022825"/>
    </source>
</evidence>
<name>A0AAI8VG39_9PEZI</name>
<protein>
    <submittedName>
        <fullName evidence="12">Uu.00g114050.m01.CDS01</fullName>
    </submittedName>
</protein>
<comment type="caution">
    <text evidence="12">The sequence shown here is derived from an EMBL/GenBank/DDBJ whole genome shotgun (WGS) entry which is preliminary data.</text>
</comment>
<dbReference type="PANTHER" id="PTHR43806:SF11">
    <property type="entry name" value="CEREVISIN-RELATED"/>
    <property type="match status" value="1"/>
</dbReference>
<dbReference type="Gene3D" id="3.40.50.200">
    <property type="entry name" value="Peptidase S8/S53 domain"/>
    <property type="match status" value="1"/>
</dbReference>
<feature type="domain" description="Peptidase S8/S53" evidence="10">
    <location>
        <begin position="186"/>
        <end position="431"/>
    </location>
</feature>
<keyword evidence="6" id="KW-0865">Zymogen</keyword>
<evidence type="ECO:0000259" key="11">
    <source>
        <dbReference type="Pfam" id="PF05922"/>
    </source>
</evidence>
<keyword evidence="4 8" id="KW-0378">Hydrolase</keyword>
<organism evidence="12 13">
    <name type="scientific">Anthostomella pinea</name>
    <dbReference type="NCBI Taxonomy" id="933095"/>
    <lineage>
        <taxon>Eukaryota</taxon>
        <taxon>Fungi</taxon>
        <taxon>Dikarya</taxon>
        <taxon>Ascomycota</taxon>
        <taxon>Pezizomycotina</taxon>
        <taxon>Sordariomycetes</taxon>
        <taxon>Xylariomycetidae</taxon>
        <taxon>Xylariales</taxon>
        <taxon>Xylariaceae</taxon>
        <taxon>Anthostomella</taxon>
    </lineage>
</organism>
<dbReference type="GO" id="GO:0006508">
    <property type="term" value="P:proteolysis"/>
    <property type="evidence" value="ECO:0007669"/>
    <property type="project" value="UniProtKB-KW"/>
</dbReference>
<keyword evidence="2 8" id="KW-0645">Protease</keyword>
<evidence type="ECO:0000256" key="8">
    <source>
        <dbReference type="PROSITE-ProRule" id="PRU01240"/>
    </source>
</evidence>
<feature type="domain" description="Inhibitor I9" evidence="11">
    <location>
        <begin position="43"/>
        <end position="139"/>
    </location>
</feature>
<dbReference type="AlphaFoldDB" id="A0AAI8VG39"/>
<dbReference type="PROSITE" id="PS00137">
    <property type="entry name" value="SUBTILASE_HIS"/>
    <property type="match status" value="1"/>
</dbReference>
<feature type="active site" description="Charge relay system" evidence="8">
    <location>
        <position position="188"/>
    </location>
</feature>
<feature type="signal peptide" evidence="9">
    <location>
        <begin position="1"/>
        <end position="15"/>
    </location>
</feature>
<evidence type="ECO:0000313" key="13">
    <source>
        <dbReference type="Proteomes" id="UP001295740"/>
    </source>
</evidence>
<dbReference type="SUPFAM" id="SSF52743">
    <property type="entry name" value="Subtilisin-like"/>
    <property type="match status" value="1"/>
</dbReference>
<comment type="similarity">
    <text evidence="1 8">Belongs to the peptidase S8 family.</text>
</comment>
<dbReference type="Pfam" id="PF05922">
    <property type="entry name" value="Inhibitor_I9"/>
    <property type="match status" value="1"/>
</dbReference>
<dbReference type="PROSITE" id="PS51892">
    <property type="entry name" value="SUBTILASE"/>
    <property type="match status" value="1"/>
</dbReference>
<accession>A0AAI8VG39</accession>
<keyword evidence="13" id="KW-1185">Reference proteome</keyword>
<dbReference type="PRINTS" id="PR00723">
    <property type="entry name" value="SUBTILISIN"/>
</dbReference>
<dbReference type="GO" id="GO:0004252">
    <property type="term" value="F:serine-type endopeptidase activity"/>
    <property type="evidence" value="ECO:0007669"/>
    <property type="project" value="UniProtKB-UniRule"/>
</dbReference>
<dbReference type="Pfam" id="PF00082">
    <property type="entry name" value="Peptidase_S8"/>
    <property type="match status" value="1"/>
</dbReference>
<evidence type="ECO:0000256" key="7">
    <source>
        <dbReference type="ARBA" id="ARBA00023180"/>
    </source>
</evidence>
<dbReference type="Gene3D" id="3.30.70.80">
    <property type="entry name" value="Peptidase S8 propeptide/proteinase inhibitor I9"/>
    <property type="match status" value="1"/>
</dbReference>
<dbReference type="PROSITE" id="PS00138">
    <property type="entry name" value="SUBTILASE_SER"/>
    <property type="match status" value="1"/>
</dbReference>
<proteinExistence type="inferred from homology"/>
<dbReference type="InterPro" id="IPR023828">
    <property type="entry name" value="Peptidase_S8_Ser-AS"/>
</dbReference>
<dbReference type="InterPro" id="IPR037045">
    <property type="entry name" value="S8pro/Inhibitor_I9_sf"/>
</dbReference>
<evidence type="ECO:0000256" key="4">
    <source>
        <dbReference type="ARBA" id="ARBA00022801"/>
    </source>
</evidence>
<dbReference type="Proteomes" id="UP001295740">
    <property type="component" value="Unassembled WGS sequence"/>
</dbReference>
<dbReference type="GO" id="GO:0019863">
    <property type="term" value="F:IgE binding"/>
    <property type="evidence" value="ECO:0007669"/>
    <property type="project" value="UniProtKB-ARBA"/>
</dbReference>
<feature type="active site" description="Charge relay system" evidence="8">
    <location>
        <position position="386"/>
    </location>
</feature>
<evidence type="ECO:0000256" key="1">
    <source>
        <dbReference type="ARBA" id="ARBA00011073"/>
    </source>
</evidence>
<evidence type="ECO:0000259" key="10">
    <source>
        <dbReference type="Pfam" id="PF00082"/>
    </source>
</evidence>
<sequence length="528" mass="56449">MRGLVALSLAYAAAAAPSFSYETIHDGAAPILSSSISEEIPNSYIIKFKDHVSESSASDHHSWVQKIHGARENELTELRKRGQIPLFGDVTDAFKGLQHTLKIGDGFLGYSGHFDDSVIEEVRRHPDVEFIERDQVVHTLKEDEPQIEKNATWGLARISHRDQLSFGTYNKYLYTAEGGEGVDAYVIDTGTNIEHVDFEGRASWGKTIPNGDEDLDGNGHGTHCSGTVAGKQYGVAKKATVHAVKVLRSNGSGTMSDVMKGVEWAAEAHMEQVKKAKKGSRKGFKGSTANMSLGGGKSPALDQAVNAAVDAGLHFAVAAGNDDADACKYSPAAAEKAMTVGASALDDSRAYFSNWGKCTDIFAPGLGIKSTWIGSKTAINTISGTSMASPHICGLMSYYLSLQPSKESEYGMAAITPAKLKSNMISVATKGALSDIPSDTPNKLAWNGGGYSNYSKIVEQGGYVAKKSAALSLTLEDVEKAIENDLNVVSGTVVKGVSSLSDKAEKLSEKIHEVVDEELRGFFEELRA</sequence>
<dbReference type="InterPro" id="IPR000209">
    <property type="entry name" value="Peptidase_S8/S53_dom"/>
</dbReference>
<dbReference type="InterPro" id="IPR015500">
    <property type="entry name" value="Peptidase_S8_subtilisin-rel"/>
</dbReference>
<dbReference type="InterPro" id="IPR010259">
    <property type="entry name" value="S8pro/Inhibitor_I9"/>
</dbReference>
<dbReference type="InterPro" id="IPR022398">
    <property type="entry name" value="Peptidase_S8_His-AS"/>
</dbReference>
<gene>
    <name evidence="12" type="ORF">KHLLAP_LOCUS4479</name>
</gene>